<dbReference type="EC" id="3.1.3.16" evidence="4"/>
<comment type="catalytic activity">
    <reaction evidence="10">
        <text>O-phospho-L-seryl-[protein] + H2O = L-seryl-[protein] + phosphate</text>
        <dbReference type="Rhea" id="RHEA:20629"/>
        <dbReference type="Rhea" id="RHEA-COMP:9863"/>
        <dbReference type="Rhea" id="RHEA-COMP:11604"/>
        <dbReference type="ChEBI" id="CHEBI:15377"/>
        <dbReference type="ChEBI" id="CHEBI:29999"/>
        <dbReference type="ChEBI" id="CHEBI:43474"/>
        <dbReference type="ChEBI" id="CHEBI:83421"/>
        <dbReference type="EC" id="3.1.3.16"/>
    </reaction>
</comment>
<evidence type="ECO:0000256" key="9">
    <source>
        <dbReference type="ARBA" id="ARBA00023211"/>
    </source>
</evidence>
<feature type="region of interest" description="Disordered" evidence="13">
    <location>
        <begin position="1"/>
        <end position="93"/>
    </location>
</feature>
<reference evidence="15" key="1">
    <citation type="submission" date="2021-03" db="EMBL/GenBank/DDBJ databases">
        <authorList>
            <consortium name="Genoscope - CEA"/>
            <person name="William W."/>
        </authorList>
    </citation>
    <scope>NUCLEOTIDE SEQUENCE</scope>
    <source>
        <strain evidence="15">Doubled-haploid Pahang</strain>
    </source>
</reference>
<dbReference type="InterPro" id="IPR001932">
    <property type="entry name" value="PPM-type_phosphatase-like_dom"/>
</dbReference>
<evidence type="ECO:0000256" key="8">
    <source>
        <dbReference type="ARBA" id="ARBA00022912"/>
    </source>
</evidence>
<evidence type="ECO:0000256" key="11">
    <source>
        <dbReference type="ARBA" id="ARBA00048336"/>
    </source>
</evidence>
<evidence type="ECO:0000256" key="6">
    <source>
        <dbReference type="ARBA" id="ARBA00022801"/>
    </source>
</evidence>
<dbReference type="InterPro" id="IPR036457">
    <property type="entry name" value="PPM-type-like_dom_sf"/>
</dbReference>
<feature type="compositionally biased region" description="Low complexity" evidence="13">
    <location>
        <begin position="75"/>
        <end position="90"/>
    </location>
</feature>
<organism evidence="15">
    <name type="scientific">Musa acuminata subsp. malaccensis</name>
    <name type="common">Wild banana</name>
    <name type="synonym">Musa malaccensis</name>
    <dbReference type="NCBI Taxonomy" id="214687"/>
    <lineage>
        <taxon>Eukaryota</taxon>
        <taxon>Viridiplantae</taxon>
        <taxon>Streptophyta</taxon>
        <taxon>Embryophyta</taxon>
        <taxon>Tracheophyta</taxon>
        <taxon>Spermatophyta</taxon>
        <taxon>Magnoliopsida</taxon>
        <taxon>Liliopsida</taxon>
        <taxon>Zingiberales</taxon>
        <taxon>Musaceae</taxon>
        <taxon>Musa</taxon>
    </lineage>
</organism>
<dbReference type="InterPro" id="IPR015655">
    <property type="entry name" value="PP2C"/>
</dbReference>
<dbReference type="PROSITE" id="PS51746">
    <property type="entry name" value="PPM_2"/>
    <property type="match status" value="1"/>
</dbReference>
<gene>
    <name evidence="15" type="ORF">GSMUA_23320.1</name>
</gene>
<accession>A0A8D7BC51</accession>
<evidence type="ECO:0000256" key="13">
    <source>
        <dbReference type="SAM" id="MobiDB-lite"/>
    </source>
</evidence>
<feature type="compositionally biased region" description="Basic and acidic residues" evidence="13">
    <location>
        <begin position="9"/>
        <end position="21"/>
    </location>
</feature>
<keyword evidence="8 12" id="KW-0904">Protein phosphatase</keyword>
<dbReference type="SMART" id="SM00331">
    <property type="entry name" value="PP2C_SIG"/>
    <property type="match status" value="1"/>
</dbReference>
<dbReference type="EMBL" id="HG996475">
    <property type="protein sequence ID" value="CAG1863296.1"/>
    <property type="molecule type" value="Genomic_DNA"/>
</dbReference>
<name>A0A8D7BC51_MUSAM</name>
<comment type="cofactor">
    <cofactor evidence="1">
        <name>Mn(2+)</name>
        <dbReference type="ChEBI" id="CHEBI:29035"/>
    </cofactor>
</comment>
<evidence type="ECO:0000256" key="4">
    <source>
        <dbReference type="ARBA" id="ARBA00013081"/>
    </source>
</evidence>
<evidence type="ECO:0000256" key="2">
    <source>
        <dbReference type="ARBA" id="ARBA00001946"/>
    </source>
</evidence>
<dbReference type="PROSITE" id="PS01032">
    <property type="entry name" value="PPM_1"/>
    <property type="match status" value="1"/>
</dbReference>
<comment type="similarity">
    <text evidence="3 12">Belongs to the PP2C family.</text>
</comment>
<dbReference type="CDD" id="cd00143">
    <property type="entry name" value="PP2Cc"/>
    <property type="match status" value="1"/>
</dbReference>
<keyword evidence="9" id="KW-0464">Manganese</keyword>
<evidence type="ECO:0000256" key="5">
    <source>
        <dbReference type="ARBA" id="ARBA00022723"/>
    </source>
</evidence>
<keyword evidence="5" id="KW-0479">Metal-binding</keyword>
<proteinExistence type="inferred from homology"/>
<evidence type="ECO:0000259" key="14">
    <source>
        <dbReference type="PROSITE" id="PS51746"/>
    </source>
</evidence>
<evidence type="ECO:0000256" key="3">
    <source>
        <dbReference type="ARBA" id="ARBA00006702"/>
    </source>
</evidence>
<keyword evidence="6 12" id="KW-0378">Hydrolase</keyword>
<dbReference type="Gene3D" id="3.60.40.10">
    <property type="entry name" value="PPM-type phosphatase domain"/>
    <property type="match status" value="1"/>
</dbReference>
<sequence>MASEGDSPENCREARRQRIEMRILGAAGEGAGPPSRKRAGKLREAHEEPETSGFSVSEKRNRVADGGAPSPRPQSSSLAVSASSSTSSASDGEPVSVAIGSTCGSVPAVAFGSISLAGRSREMEDAVSIQPDFFRAEGGPSIHFFAVFDGHGGSHVAALCKGQMHVLLAEELGRAETETERDAEAEEARIKTAVGRSFARMDELALMACACGTIGLPPCGCERSGTESEIVGSTAVVALVGGGRLIVANCGDSRAVLSRGGRAVPLSDDHKVSPIREICGTIVCLTGALILHFWQPDRPDELARIEAAGGRVIYLNGARVYGILAMSRALGDKYLKPAVISEPEIRVVEITAADECLIIASDGLWDVLPNDLACDVARRCLEEADPTRGSERLVHEDGGDTAGDPEKEHASDARCSLAAALLARLALGRRSADNISVVVIDLRRTRGRSA</sequence>
<protein>
    <recommendedName>
        <fullName evidence="4">protein-serine/threonine phosphatase</fullName>
        <ecNumber evidence="4">3.1.3.16</ecNumber>
    </recommendedName>
</protein>
<comment type="cofactor">
    <cofactor evidence="2">
        <name>Mg(2+)</name>
        <dbReference type="ChEBI" id="CHEBI:18420"/>
    </cofactor>
</comment>
<keyword evidence="7" id="KW-0460">Magnesium</keyword>
<comment type="catalytic activity">
    <reaction evidence="11">
        <text>O-phospho-L-threonyl-[protein] + H2O = L-threonyl-[protein] + phosphate</text>
        <dbReference type="Rhea" id="RHEA:47004"/>
        <dbReference type="Rhea" id="RHEA-COMP:11060"/>
        <dbReference type="Rhea" id="RHEA-COMP:11605"/>
        <dbReference type="ChEBI" id="CHEBI:15377"/>
        <dbReference type="ChEBI" id="CHEBI:30013"/>
        <dbReference type="ChEBI" id="CHEBI:43474"/>
        <dbReference type="ChEBI" id="CHEBI:61977"/>
        <dbReference type="EC" id="3.1.3.16"/>
    </reaction>
</comment>
<dbReference type="GO" id="GO:0046872">
    <property type="term" value="F:metal ion binding"/>
    <property type="evidence" value="ECO:0007669"/>
    <property type="project" value="UniProtKB-KW"/>
</dbReference>
<feature type="region of interest" description="Disordered" evidence="13">
    <location>
        <begin position="388"/>
        <end position="409"/>
    </location>
</feature>
<dbReference type="PANTHER" id="PTHR47992">
    <property type="entry name" value="PROTEIN PHOSPHATASE"/>
    <property type="match status" value="1"/>
</dbReference>
<dbReference type="GO" id="GO:0004722">
    <property type="term" value="F:protein serine/threonine phosphatase activity"/>
    <property type="evidence" value="ECO:0007669"/>
    <property type="project" value="UniProtKB-EC"/>
</dbReference>
<evidence type="ECO:0000256" key="12">
    <source>
        <dbReference type="RuleBase" id="RU003465"/>
    </source>
</evidence>
<dbReference type="InterPro" id="IPR000222">
    <property type="entry name" value="PP2C_BS"/>
</dbReference>
<evidence type="ECO:0000256" key="10">
    <source>
        <dbReference type="ARBA" id="ARBA00047761"/>
    </source>
</evidence>
<dbReference type="SUPFAM" id="SSF81606">
    <property type="entry name" value="PP2C-like"/>
    <property type="match status" value="1"/>
</dbReference>
<evidence type="ECO:0000256" key="7">
    <source>
        <dbReference type="ARBA" id="ARBA00022842"/>
    </source>
</evidence>
<dbReference type="Pfam" id="PF00481">
    <property type="entry name" value="PP2C"/>
    <property type="match status" value="2"/>
</dbReference>
<evidence type="ECO:0000256" key="1">
    <source>
        <dbReference type="ARBA" id="ARBA00001936"/>
    </source>
</evidence>
<feature type="domain" description="PPM-type phosphatase" evidence="14">
    <location>
        <begin position="110"/>
        <end position="442"/>
    </location>
</feature>
<evidence type="ECO:0000313" key="15">
    <source>
        <dbReference type="EMBL" id="CAG1863296.1"/>
    </source>
</evidence>
<dbReference type="AlphaFoldDB" id="A0A8D7BC51"/>
<dbReference type="SMART" id="SM00332">
    <property type="entry name" value="PP2Cc"/>
    <property type="match status" value="1"/>
</dbReference>